<reference evidence="2 3" key="1">
    <citation type="submission" date="2023-10" db="EMBL/GenBank/DDBJ databases">
        <title>Nicoliella lavandulae sp. nov. isolated from Lavandula angustifolia flowers.</title>
        <authorList>
            <person name="Alcantara C."/>
            <person name="Zuniga M."/>
            <person name="Landete J.M."/>
            <person name="Monedero V."/>
        </authorList>
    </citation>
    <scope>NUCLEOTIDE SEQUENCE [LARGE SCALE GENOMIC DNA]</scope>
    <source>
        <strain evidence="2 3">Es01</strain>
    </source>
</reference>
<comment type="caution">
    <text evidence="2">The sequence shown here is derived from an EMBL/GenBank/DDBJ whole genome shotgun (WGS) entry which is preliminary data.</text>
</comment>
<proteinExistence type="predicted"/>
<dbReference type="EMBL" id="JAWMWH010000001">
    <property type="protein sequence ID" value="MEJ6400320.1"/>
    <property type="molecule type" value="Genomic_DNA"/>
</dbReference>
<evidence type="ECO:0000313" key="3">
    <source>
        <dbReference type="Proteomes" id="UP001370590"/>
    </source>
</evidence>
<keyword evidence="3" id="KW-1185">Reference proteome</keyword>
<accession>A0ABU8SK88</accession>
<gene>
    <name evidence="2" type="ORF">R4146_03925</name>
</gene>
<dbReference type="Proteomes" id="UP001370590">
    <property type="component" value="Unassembled WGS sequence"/>
</dbReference>
<feature type="region of interest" description="Disordered" evidence="1">
    <location>
        <begin position="24"/>
        <end position="106"/>
    </location>
</feature>
<dbReference type="RefSeq" id="WP_339960130.1">
    <property type="nucleotide sequence ID" value="NZ_JAWMWH010000001.1"/>
</dbReference>
<evidence type="ECO:0000313" key="2">
    <source>
        <dbReference type="EMBL" id="MEJ6400320.1"/>
    </source>
</evidence>
<sequence>MSEKAISNNVNADSVSNNIEVNSVVSQSASSSANSSSVSSASSISSASSASSSTSNSASSDNNTGSSASSSTTSSATSNSDTASSTSNSTTISEASSSTDSSNVSSSFATLMNTDSYTIDDRIGSDQNNTSFQKIVYLRSSKVDGNGNPIKNPYVVSGNDGDIISLPNGEQVKISGNQLVDPNTNESFNNNDYFDNGNNFDPVNKDYTVSFKLRFEDLSGNPQPNKYNNNNPDGELTITQNVYGYDGEPFDIDYRNFLGDPSLYKDYVAQTINNQVNNQQPYLVAILGHGLMNGNDTVILKPTVNYAKINYYYYDNMRQRHDIPSNELYKGIYADSIDINTPFNNLEASKYFSVVPGQSESYNDYEDPNNPQIINVQVTPKPITQNLRVKIMKKGDTNPNDAVYGTVTFQGLYGNKSTVNINPSNITVDGSDNPLSNPNNNFLSSGTNLSATLGVDPSGNLGENNFTWDSQDNVSSPLLTWDNPGTDQATPVVYYVPSSSSNTPASGEQYVTVPKLLYTYRLWGPYDQSYNPDPATNLAHDPYTIKDYNKVSGKNNGIGAVNFSTVFNSSISTADKLPKNSIIQLVPWTQSGYSGDNRSNPDVPIVVQVDKDNHIVRLKCSW</sequence>
<organism evidence="2 3">
    <name type="scientific">Nicoliella lavandulae</name>
    <dbReference type="NCBI Taxonomy" id="3082954"/>
    <lineage>
        <taxon>Bacteria</taxon>
        <taxon>Bacillati</taxon>
        <taxon>Bacillota</taxon>
        <taxon>Bacilli</taxon>
        <taxon>Lactobacillales</taxon>
        <taxon>Lactobacillaceae</taxon>
        <taxon>Nicoliella</taxon>
    </lineage>
</organism>
<protein>
    <submittedName>
        <fullName evidence="2">Uncharacterized protein</fullName>
    </submittedName>
</protein>
<name>A0ABU8SK88_9LACO</name>
<evidence type="ECO:0000256" key="1">
    <source>
        <dbReference type="SAM" id="MobiDB-lite"/>
    </source>
</evidence>